<accession>A0AAV4V9E9</accession>
<evidence type="ECO:0000313" key="1">
    <source>
        <dbReference type="EMBL" id="GIY66747.1"/>
    </source>
</evidence>
<comment type="caution">
    <text evidence="1">The sequence shown here is derived from an EMBL/GenBank/DDBJ whole genome shotgun (WGS) entry which is preliminary data.</text>
</comment>
<evidence type="ECO:0000313" key="2">
    <source>
        <dbReference type="Proteomes" id="UP001054837"/>
    </source>
</evidence>
<gene>
    <name evidence="1" type="ORF">CDAR_472911</name>
</gene>
<keyword evidence="2" id="KW-1185">Reference proteome</keyword>
<name>A0AAV4V9E9_9ARAC</name>
<dbReference type="AlphaFoldDB" id="A0AAV4V9E9"/>
<organism evidence="1 2">
    <name type="scientific">Caerostris darwini</name>
    <dbReference type="NCBI Taxonomy" id="1538125"/>
    <lineage>
        <taxon>Eukaryota</taxon>
        <taxon>Metazoa</taxon>
        <taxon>Ecdysozoa</taxon>
        <taxon>Arthropoda</taxon>
        <taxon>Chelicerata</taxon>
        <taxon>Arachnida</taxon>
        <taxon>Araneae</taxon>
        <taxon>Araneomorphae</taxon>
        <taxon>Entelegynae</taxon>
        <taxon>Araneoidea</taxon>
        <taxon>Araneidae</taxon>
        <taxon>Caerostris</taxon>
    </lineage>
</organism>
<reference evidence="1 2" key="1">
    <citation type="submission" date="2021-06" db="EMBL/GenBank/DDBJ databases">
        <title>Caerostris darwini draft genome.</title>
        <authorList>
            <person name="Kono N."/>
            <person name="Arakawa K."/>
        </authorList>
    </citation>
    <scope>NUCLEOTIDE SEQUENCE [LARGE SCALE GENOMIC DNA]</scope>
</reference>
<protein>
    <submittedName>
        <fullName evidence="1">Uncharacterized protein</fullName>
    </submittedName>
</protein>
<proteinExistence type="predicted"/>
<dbReference type="EMBL" id="BPLQ01012650">
    <property type="protein sequence ID" value="GIY66747.1"/>
    <property type="molecule type" value="Genomic_DNA"/>
</dbReference>
<sequence length="74" mass="8089">MSLRDSKTQKCMVSGLEILLPSLYPGGGGKFLDSEEKGLKDLPDIIWWSRIPGIPQREGIPELISHPAASGRKS</sequence>
<dbReference type="Proteomes" id="UP001054837">
    <property type="component" value="Unassembled WGS sequence"/>
</dbReference>